<evidence type="ECO:0008006" key="4">
    <source>
        <dbReference type="Google" id="ProtNLM"/>
    </source>
</evidence>
<evidence type="ECO:0000256" key="1">
    <source>
        <dbReference type="SAM" id="Phobius"/>
    </source>
</evidence>
<dbReference type="AlphaFoldDB" id="A0A5D5AQJ8"/>
<comment type="caution">
    <text evidence="2">The sequence shown here is derived from an EMBL/GenBank/DDBJ whole genome shotgun (WGS) entry which is preliminary data.</text>
</comment>
<keyword evidence="3" id="KW-1185">Reference proteome</keyword>
<dbReference type="Proteomes" id="UP000324104">
    <property type="component" value="Unassembled WGS sequence"/>
</dbReference>
<dbReference type="EMBL" id="VTAW01000003">
    <property type="protein sequence ID" value="TYT63267.1"/>
    <property type="molecule type" value="Genomic_DNA"/>
</dbReference>
<sequence length="65" mass="6546">MNVELVAFGAIALAAGAGLLYAARQLYPRLDVSDDALVSIRLLTALIVGVLLLGGAGLVLVGILA</sequence>
<accession>A0A5D5AQJ8</accession>
<keyword evidence="1" id="KW-1133">Transmembrane helix</keyword>
<reference evidence="2 3" key="1">
    <citation type="submission" date="2019-08" db="EMBL/GenBank/DDBJ databases">
        <title>Archaea genome.</title>
        <authorList>
            <person name="Kajale S."/>
            <person name="Shouche Y."/>
            <person name="Deshpande N."/>
            <person name="Sharma A."/>
        </authorList>
    </citation>
    <scope>NUCLEOTIDE SEQUENCE [LARGE SCALE GENOMIC DNA]</scope>
    <source>
        <strain evidence="2 3">ESP3B_9</strain>
    </source>
</reference>
<feature type="transmembrane region" description="Helical" evidence="1">
    <location>
        <begin position="38"/>
        <end position="64"/>
    </location>
</feature>
<gene>
    <name evidence="2" type="ORF">FYC77_04135</name>
</gene>
<keyword evidence="1" id="KW-0812">Transmembrane</keyword>
<protein>
    <recommendedName>
        <fullName evidence="4">Beta-ketoadipyl CoA thiolase</fullName>
    </recommendedName>
</protein>
<name>A0A5D5AQJ8_9EURY</name>
<organism evidence="2 3">
    <name type="scientific">Natrialba swarupiae</name>
    <dbReference type="NCBI Taxonomy" id="2448032"/>
    <lineage>
        <taxon>Archaea</taxon>
        <taxon>Methanobacteriati</taxon>
        <taxon>Methanobacteriota</taxon>
        <taxon>Stenosarchaea group</taxon>
        <taxon>Halobacteria</taxon>
        <taxon>Halobacteriales</taxon>
        <taxon>Natrialbaceae</taxon>
        <taxon>Natrialba</taxon>
    </lineage>
</organism>
<evidence type="ECO:0000313" key="2">
    <source>
        <dbReference type="EMBL" id="TYT63267.1"/>
    </source>
</evidence>
<dbReference type="RefSeq" id="WP_149080243.1">
    <property type="nucleotide sequence ID" value="NZ_VTAW01000003.1"/>
</dbReference>
<evidence type="ECO:0000313" key="3">
    <source>
        <dbReference type="Proteomes" id="UP000324104"/>
    </source>
</evidence>
<keyword evidence="1" id="KW-0472">Membrane</keyword>
<proteinExistence type="predicted"/>